<organism evidence="1 2">
    <name type="scientific">bacterium (Candidatus Gribaldobacteria) CG07_land_8_20_14_0_80_33_18</name>
    <dbReference type="NCBI Taxonomy" id="2014272"/>
    <lineage>
        <taxon>Bacteria</taxon>
        <taxon>Candidatus Gribaldobacteria</taxon>
    </lineage>
</organism>
<name>A0A2M6Z3N0_9BACT</name>
<keyword evidence="1" id="KW-0808">Transferase</keyword>
<gene>
    <name evidence="1" type="ORF">COS93_00930</name>
</gene>
<dbReference type="InterPro" id="IPR029063">
    <property type="entry name" value="SAM-dependent_MTases_sf"/>
</dbReference>
<evidence type="ECO:0000313" key="2">
    <source>
        <dbReference type="Proteomes" id="UP000228777"/>
    </source>
</evidence>
<accession>A0A2M6Z3N0</accession>
<dbReference type="Gene3D" id="3.40.50.150">
    <property type="entry name" value="Vaccinia Virus protein VP39"/>
    <property type="match status" value="1"/>
</dbReference>
<dbReference type="Pfam" id="PF13578">
    <property type="entry name" value="Methyltransf_24"/>
    <property type="match status" value="1"/>
</dbReference>
<proteinExistence type="predicted"/>
<evidence type="ECO:0000313" key="1">
    <source>
        <dbReference type="EMBL" id="PIU47018.1"/>
    </source>
</evidence>
<dbReference type="AlphaFoldDB" id="A0A2M6Z3N0"/>
<keyword evidence="1" id="KW-0489">Methyltransferase</keyword>
<protein>
    <submittedName>
        <fullName evidence="1">Class I SAM-dependent methyltransferase</fullName>
    </submittedName>
</protein>
<reference evidence="2" key="1">
    <citation type="submission" date="2017-09" db="EMBL/GenBank/DDBJ databases">
        <title>Depth-based differentiation of microbial function through sediment-hosted aquifers and enrichment of novel symbionts in the deep terrestrial subsurface.</title>
        <authorList>
            <person name="Probst A.J."/>
            <person name="Ladd B."/>
            <person name="Jarett J.K."/>
            <person name="Geller-Mcgrath D.E."/>
            <person name="Sieber C.M.K."/>
            <person name="Emerson J.B."/>
            <person name="Anantharaman K."/>
            <person name="Thomas B.C."/>
            <person name="Malmstrom R."/>
            <person name="Stieglmeier M."/>
            <person name="Klingl A."/>
            <person name="Woyke T."/>
            <person name="Ryan C.M."/>
            <person name="Banfield J.F."/>
        </authorList>
    </citation>
    <scope>NUCLEOTIDE SEQUENCE [LARGE SCALE GENOMIC DNA]</scope>
</reference>
<dbReference type="GO" id="GO:0008168">
    <property type="term" value="F:methyltransferase activity"/>
    <property type="evidence" value="ECO:0007669"/>
    <property type="project" value="UniProtKB-KW"/>
</dbReference>
<dbReference type="SUPFAM" id="SSF53335">
    <property type="entry name" value="S-adenosyl-L-methionine-dependent methyltransferases"/>
    <property type="match status" value="1"/>
</dbReference>
<dbReference type="GO" id="GO:0032259">
    <property type="term" value="P:methylation"/>
    <property type="evidence" value="ECO:0007669"/>
    <property type="project" value="UniProtKB-KW"/>
</dbReference>
<comment type="caution">
    <text evidence="1">The sequence shown here is derived from an EMBL/GenBank/DDBJ whole genome shotgun (WGS) entry which is preliminary data.</text>
</comment>
<dbReference type="Proteomes" id="UP000228777">
    <property type="component" value="Unassembled WGS sequence"/>
</dbReference>
<sequence length="212" mass="23874">MLNQEEIKNKIIRKIKVCLALRGKIVIEGCTSSEELAYLAGLVSNGNIKLVGEVGFNAGFSSYIFLDTNPDIKVVSFDLVKYSYVKSAKKMIDKKFPGRHILIYGDSKQTLPKFAEENPDIHFDLVFIDGGHDYKTAKSDIINLRRLSTKDTIVIIDDLTPWLHWGKGPTKAWSEAIQEGLIVQEKLYKDGRPVSSIEPPGKRSWALGHYTF</sequence>
<dbReference type="EMBL" id="PEWP01000018">
    <property type="protein sequence ID" value="PIU47018.1"/>
    <property type="molecule type" value="Genomic_DNA"/>
</dbReference>